<dbReference type="EMBL" id="BGZK01000725">
    <property type="protein sequence ID" value="GBP58014.1"/>
    <property type="molecule type" value="Genomic_DNA"/>
</dbReference>
<dbReference type="AlphaFoldDB" id="A0A4C1X6N2"/>
<evidence type="ECO:0000313" key="1">
    <source>
        <dbReference type="EMBL" id="GBP58014.1"/>
    </source>
</evidence>
<organism evidence="1 2">
    <name type="scientific">Eumeta variegata</name>
    <name type="common">Bagworm moth</name>
    <name type="synonym">Eumeta japonica</name>
    <dbReference type="NCBI Taxonomy" id="151549"/>
    <lineage>
        <taxon>Eukaryota</taxon>
        <taxon>Metazoa</taxon>
        <taxon>Ecdysozoa</taxon>
        <taxon>Arthropoda</taxon>
        <taxon>Hexapoda</taxon>
        <taxon>Insecta</taxon>
        <taxon>Pterygota</taxon>
        <taxon>Neoptera</taxon>
        <taxon>Endopterygota</taxon>
        <taxon>Lepidoptera</taxon>
        <taxon>Glossata</taxon>
        <taxon>Ditrysia</taxon>
        <taxon>Tineoidea</taxon>
        <taxon>Psychidae</taxon>
        <taxon>Oiketicinae</taxon>
        <taxon>Eumeta</taxon>
    </lineage>
</organism>
<proteinExistence type="predicted"/>
<name>A0A4C1X6N2_EUMVA</name>
<protein>
    <submittedName>
        <fullName evidence="1">Uncharacterized protein</fullName>
    </submittedName>
</protein>
<keyword evidence="2" id="KW-1185">Reference proteome</keyword>
<comment type="caution">
    <text evidence="1">The sequence shown here is derived from an EMBL/GenBank/DDBJ whole genome shotgun (WGS) entry which is preliminary data.</text>
</comment>
<sequence length="109" mass="11827">MDDLQRLPLPNGVRIITCADGMSVLIGVHTKLAIETKARKGIFVATIKYVASCWVDRVDTYVTRSTLLRGQRSSLILLTKPYGSVSTAALPVLADIVPVDFGMARSHQG</sequence>
<dbReference type="OrthoDB" id="7382669at2759"/>
<accession>A0A4C1X6N2</accession>
<reference evidence="1 2" key="1">
    <citation type="journal article" date="2019" name="Commun. Biol.">
        <title>The bagworm genome reveals a unique fibroin gene that provides high tensile strength.</title>
        <authorList>
            <person name="Kono N."/>
            <person name="Nakamura H."/>
            <person name="Ohtoshi R."/>
            <person name="Tomita M."/>
            <person name="Numata K."/>
            <person name="Arakawa K."/>
        </authorList>
    </citation>
    <scope>NUCLEOTIDE SEQUENCE [LARGE SCALE GENOMIC DNA]</scope>
</reference>
<gene>
    <name evidence="1" type="ORF">EVAR_32945_1</name>
</gene>
<evidence type="ECO:0000313" key="2">
    <source>
        <dbReference type="Proteomes" id="UP000299102"/>
    </source>
</evidence>
<dbReference type="Proteomes" id="UP000299102">
    <property type="component" value="Unassembled WGS sequence"/>
</dbReference>